<feature type="region of interest" description="Disordered" evidence="1">
    <location>
        <begin position="140"/>
        <end position="186"/>
    </location>
</feature>
<feature type="compositionally biased region" description="Basic and acidic residues" evidence="1">
    <location>
        <begin position="167"/>
        <end position="178"/>
    </location>
</feature>
<name>A0A6B0V396_IXORI</name>
<proteinExistence type="predicted"/>
<evidence type="ECO:0000313" key="2">
    <source>
        <dbReference type="EMBL" id="MXU96294.1"/>
    </source>
</evidence>
<dbReference type="EMBL" id="GIFC01014211">
    <property type="protein sequence ID" value="MXU96294.1"/>
    <property type="molecule type" value="Transcribed_RNA"/>
</dbReference>
<sequence>MLPQASRSGPLTAPGASWIVPYVGMSPRLALALPCRACCRSTICAAVCCSLNAAVVCNLWATASGSECWMTETGSEVFTTLGRCTTTAVGRNFDSGDSTAGSGGQRDADACLMGAKSSGLPGGLAEEGVADREFPSETSMLAASVSSKSKRPCTRLPPRSPGLVSLSRDDSSHSRPEPSRPGWKGCCWEEPGFRGVPLPLALPLSERCREQ</sequence>
<evidence type="ECO:0000256" key="1">
    <source>
        <dbReference type="SAM" id="MobiDB-lite"/>
    </source>
</evidence>
<accession>A0A6B0V396</accession>
<protein>
    <submittedName>
        <fullName evidence="2">Uncharacterized protein</fullName>
    </submittedName>
</protein>
<organism evidence="2">
    <name type="scientific">Ixodes ricinus</name>
    <name type="common">Common tick</name>
    <name type="synonym">Acarus ricinus</name>
    <dbReference type="NCBI Taxonomy" id="34613"/>
    <lineage>
        <taxon>Eukaryota</taxon>
        <taxon>Metazoa</taxon>
        <taxon>Ecdysozoa</taxon>
        <taxon>Arthropoda</taxon>
        <taxon>Chelicerata</taxon>
        <taxon>Arachnida</taxon>
        <taxon>Acari</taxon>
        <taxon>Parasitiformes</taxon>
        <taxon>Ixodida</taxon>
        <taxon>Ixodoidea</taxon>
        <taxon>Ixodidae</taxon>
        <taxon>Ixodinae</taxon>
        <taxon>Ixodes</taxon>
    </lineage>
</organism>
<dbReference type="AlphaFoldDB" id="A0A6B0V396"/>
<reference evidence="2" key="1">
    <citation type="submission" date="2019-12" db="EMBL/GenBank/DDBJ databases">
        <title>An insight into the sialome of adult female Ixodes ricinus ticks feeding for 6 days.</title>
        <authorList>
            <person name="Perner J."/>
            <person name="Ribeiro J.M.C."/>
        </authorList>
    </citation>
    <scope>NUCLEOTIDE SEQUENCE</scope>
    <source>
        <strain evidence="2">Semi-engorged</strain>
        <tissue evidence="2">Salivary glands</tissue>
    </source>
</reference>